<dbReference type="Proteomes" id="UP001652445">
    <property type="component" value="Unassembled WGS sequence"/>
</dbReference>
<gene>
    <name evidence="1" type="ORF">OB236_29945</name>
</gene>
<evidence type="ECO:0000313" key="2">
    <source>
        <dbReference type="Proteomes" id="UP001652445"/>
    </source>
</evidence>
<dbReference type="EMBL" id="JAOQIO010000103">
    <property type="protein sequence ID" value="MCU6796353.1"/>
    <property type="molecule type" value="Genomic_DNA"/>
</dbReference>
<protein>
    <submittedName>
        <fullName evidence="1">YugN-like family protein</fullName>
    </submittedName>
</protein>
<comment type="caution">
    <text evidence="1">The sequence shown here is derived from an EMBL/GenBank/DDBJ whole genome shotgun (WGS) entry which is preliminary data.</text>
</comment>
<dbReference type="Gene3D" id="3.30.310.100">
    <property type="entry name" value="YugN-like"/>
    <property type="match status" value="1"/>
</dbReference>
<name>A0ABT2UNX7_9BACL</name>
<dbReference type="InterPro" id="IPR036491">
    <property type="entry name" value="YugN-like_sf"/>
</dbReference>
<dbReference type="Pfam" id="PF08868">
    <property type="entry name" value="YugN"/>
    <property type="match status" value="1"/>
</dbReference>
<organism evidence="1 2">
    <name type="scientific">Paenibacillus baimaensis</name>
    <dbReference type="NCBI Taxonomy" id="2982185"/>
    <lineage>
        <taxon>Bacteria</taxon>
        <taxon>Bacillati</taxon>
        <taxon>Bacillota</taxon>
        <taxon>Bacilli</taxon>
        <taxon>Bacillales</taxon>
        <taxon>Paenibacillaceae</taxon>
        <taxon>Paenibacillus</taxon>
    </lineage>
</organism>
<keyword evidence="2" id="KW-1185">Reference proteome</keyword>
<reference evidence="1 2" key="1">
    <citation type="submission" date="2022-09" db="EMBL/GenBank/DDBJ databases">
        <authorList>
            <person name="Han X.L."/>
            <person name="Wang Q."/>
            <person name="Lu T."/>
        </authorList>
    </citation>
    <scope>NUCLEOTIDE SEQUENCE [LARGE SCALE GENOMIC DNA]</scope>
    <source>
        <strain evidence="1 2">WQ 127069</strain>
    </source>
</reference>
<sequence length="138" mass="15805">MIPIKSVLTNYEEPFDEVSRQLHQFEFTLGGNWDYDHGYFDRYLDDAHQVWLRIPFEVTHGTLDGDTGATDAIICMGTPFVLKHIYNDGLDKEAHLNVSGALIDQFQEPIDKDAPVEDKWVAAAKDMLGKVERVWNVH</sequence>
<evidence type="ECO:0000313" key="1">
    <source>
        <dbReference type="EMBL" id="MCU6796353.1"/>
    </source>
</evidence>
<proteinExistence type="predicted"/>
<dbReference type="SUPFAM" id="SSF160755">
    <property type="entry name" value="YugN-like"/>
    <property type="match status" value="1"/>
</dbReference>
<dbReference type="RefSeq" id="WP_262687179.1">
    <property type="nucleotide sequence ID" value="NZ_JAOQIO010000103.1"/>
</dbReference>
<dbReference type="InterPro" id="IPR014967">
    <property type="entry name" value="Uncharacterised_YugN-like"/>
</dbReference>
<accession>A0ABT2UNX7</accession>